<dbReference type="InterPro" id="IPR002941">
    <property type="entry name" value="DNA_methylase_N4/N6"/>
</dbReference>
<dbReference type="InterPro" id="IPR029063">
    <property type="entry name" value="SAM-dependent_MTases_sf"/>
</dbReference>
<evidence type="ECO:0000259" key="5">
    <source>
        <dbReference type="Pfam" id="PF01555"/>
    </source>
</evidence>
<evidence type="ECO:0000256" key="3">
    <source>
        <dbReference type="ARBA" id="ARBA00022679"/>
    </source>
</evidence>
<evidence type="ECO:0000256" key="2">
    <source>
        <dbReference type="ARBA" id="ARBA00022603"/>
    </source>
</evidence>
<organism evidence="6">
    <name type="scientific">bioreactor metagenome</name>
    <dbReference type="NCBI Taxonomy" id="1076179"/>
    <lineage>
        <taxon>unclassified sequences</taxon>
        <taxon>metagenomes</taxon>
        <taxon>ecological metagenomes</taxon>
    </lineage>
</organism>
<keyword evidence="2" id="KW-0489">Methyltransferase</keyword>
<comment type="similarity">
    <text evidence="1">Belongs to the N(4)/N(6)-methyltransferase family.</text>
</comment>
<dbReference type="SUPFAM" id="SSF53335">
    <property type="entry name" value="S-adenosyl-L-methionine-dependent methyltransferases"/>
    <property type="match status" value="1"/>
</dbReference>
<accession>A0A644VZ39</accession>
<proteinExistence type="inferred from homology"/>
<dbReference type="PIRSF" id="PIRSF015855">
    <property type="entry name" value="TypeIII_Mtase_mKpnI"/>
    <property type="match status" value="1"/>
</dbReference>
<sequence length="629" mass="72348">MPITKLTPENNYPYLEERLKALEQAVPEAFADGKVNWDTLREVLGESLEDEVRDEYFGLNWPGKREARKRAATPSRATLVPAPGEGVNEGTTENLFIEGDNLEVLKLLQKSYAGKIKMIYIDPPYNTGNDFIYNDNFTDPLEAYLDYTGARGESGELLTTNTRADGRFHSKWLNMMYPRLILARQLLREDGVIFISIDDNEVHHLRQMMNEIFGEENFIDCIIWKKRYGGGAKEKFLVTLHEYCLFFAKSIYSLDDILVPLSEENIERYYTSQDNNYAIRGPYRTHPLEATKSMGDRPNLIFPITAPDGSKVNPKRQWLWSKERVEKALEKNEIEFVKNANGEWSVNSKQYLKDEKGEIREGKFFSIVDDVFTQHGTNEIIRIFGDARIFSFPKPSSYIAKFVQLITDENDLVLDFFSGSATTAQSVLDLNKVDGKNRKFIMVQMPEKLDLPNYSSISYIGKERIRRVITSIETKNSEEASKAPLLQNEQTQLDLGFKVFKYSRSNYKQWKPLQEESTEALTPLFDNLSDPLVQGWKKEDLLSEVLLLEGFPLTSQINFLEELLKNQVYQVSASDFCAHDLFVCLDETIQPVTIDLLTMEKEDIFICLDSALSDELKARVQDKFNVHVI</sequence>
<dbReference type="AlphaFoldDB" id="A0A644VZ39"/>
<feature type="domain" description="DNA methylase N-4/N-6" evidence="5">
    <location>
        <begin position="116"/>
        <end position="440"/>
    </location>
</feature>
<dbReference type="InterPro" id="IPR002052">
    <property type="entry name" value="DNA_methylase_N6_adenine_CS"/>
</dbReference>
<name>A0A644VZ39_9ZZZZ</name>
<dbReference type="Gene3D" id="3.40.50.150">
    <property type="entry name" value="Vaccinia Virus protein VP39"/>
    <property type="match status" value="1"/>
</dbReference>
<dbReference type="PROSITE" id="PS00092">
    <property type="entry name" value="N6_MTASE"/>
    <property type="match status" value="1"/>
</dbReference>
<evidence type="ECO:0000256" key="4">
    <source>
        <dbReference type="ARBA" id="ARBA00022691"/>
    </source>
</evidence>
<dbReference type="GO" id="GO:0008170">
    <property type="term" value="F:N-methyltransferase activity"/>
    <property type="evidence" value="ECO:0007669"/>
    <property type="project" value="InterPro"/>
</dbReference>
<keyword evidence="3" id="KW-0808">Transferase</keyword>
<comment type="caution">
    <text evidence="6">The sequence shown here is derived from an EMBL/GenBank/DDBJ whole genome shotgun (WGS) entry which is preliminary data.</text>
</comment>
<evidence type="ECO:0000313" key="6">
    <source>
        <dbReference type="EMBL" id="MPL96586.1"/>
    </source>
</evidence>
<dbReference type="PRINTS" id="PR00506">
    <property type="entry name" value="D21N6MTFRASE"/>
</dbReference>
<gene>
    <name evidence="6" type="ORF">SDC9_42768</name>
</gene>
<evidence type="ECO:0000256" key="1">
    <source>
        <dbReference type="ARBA" id="ARBA00006594"/>
    </source>
</evidence>
<dbReference type="InterPro" id="IPR002295">
    <property type="entry name" value="N4/N6-MTase_EcoPI_Mod-like"/>
</dbReference>
<protein>
    <recommendedName>
        <fullName evidence="5">DNA methylase N-4/N-6 domain-containing protein</fullName>
    </recommendedName>
</protein>
<dbReference type="EMBL" id="VSSQ01000516">
    <property type="protein sequence ID" value="MPL96586.1"/>
    <property type="molecule type" value="Genomic_DNA"/>
</dbReference>
<keyword evidence="4" id="KW-0949">S-adenosyl-L-methionine</keyword>
<dbReference type="GO" id="GO:0032259">
    <property type="term" value="P:methylation"/>
    <property type="evidence" value="ECO:0007669"/>
    <property type="project" value="UniProtKB-KW"/>
</dbReference>
<reference evidence="6" key="1">
    <citation type="submission" date="2019-08" db="EMBL/GenBank/DDBJ databases">
        <authorList>
            <person name="Kucharzyk K."/>
            <person name="Murdoch R.W."/>
            <person name="Higgins S."/>
            <person name="Loffler F."/>
        </authorList>
    </citation>
    <scope>NUCLEOTIDE SEQUENCE</scope>
</reference>
<dbReference type="GO" id="GO:0003677">
    <property type="term" value="F:DNA binding"/>
    <property type="evidence" value="ECO:0007669"/>
    <property type="project" value="InterPro"/>
</dbReference>
<dbReference type="Pfam" id="PF01555">
    <property type="entry name" value="N6_N4_Mtase"/>
    <property type="match status" value="1"/>
</dbReference>